<gene>
    <name evidence="1" type="ORF">I7822_10340</name>
</gene>
<reference evidence="1 2" key="1">
    <citation type="submission" date="2021-03" db="EMBL/GenBank/DDBJ databases">
        <title>Whole genome sequence of Metabacillus bambusae BG109.</title>
        <authorList>
            <person name="Jeong J.W."/>
        </authorList>
    </citation>
    <scope>NUCLEOTIDE SEQUENCE [LARGE SCALE GENOMIC DNA]</scope>
    <source>
        <strain evidence="1 2">BG109</strain>
    </source>
</reference>
<keyword evidence="2" id="KW-1185">Reference proteome</keyword>
<evidence type="ECO:0000313" key="2">
    <source>
        <dbReference type="Proteomes" id="UP000663981"/>
    </source>
</evidence>
<comment type="caution">
    <text evidence="1">The sequence shown here is derived from an EMBL/GenBank/DDBJ whole genome shotgun (WGS) entry which is preliminary data.</text>
</comment>
<accession>A0ABS3N1W6</accession>
<evidence type="ECO:0008006" key="3">
    <source>
        <dbReference type="Google" id="ProtNLM"/>
    </source>
</evidence>
<evidence type="ECO:0000313" key="1">
    <source>
        <dbReference type="EMBL" id="MBO1512066.1"/>
    </source>
</evidence>
<protein>
    <recommendedName>
        <fullName evidence="3">Spore coat protein</fullName>
    </recommendedName>
</protein>
<organism evidence="1 2">
    <name type="scientific">Metabacillus bambusae</name>
    <dbReference type="NCBI Taxonomy" id="2795218"/>
    <lineage>
        <taxon>Bacteria</taxon>
        <taxon>Bacillati</taxon>
        <taxon>Bacillota</taxon>
        <taxon>Bacilli</taxon>
        <taxon>Bacillales</taxon>
        <taxon>Bacillaceae</taxon>
        <taxon>Metabacillus</taxon>
    </lineage>
</organism>
<name>A0ABS3N1W6_9BACI</name>
<dbReference type="Proteomes" id="UP000663981">
    <property type="component" value="Unassembled WGS sequence"/>
</dbReference>
<sequence length="67" mass="7950">MLTDDLLIGVLEASYKIENELMRQYIMTAERIHNNEELKDRLQNFAQGNAKRTIQLVDELNRMKNQK</sequence>
<proteinExistence type="predicted"/>
<dbReference type="EMBL" id="JAGDEL010000006">
    <property type="protein sequence ID" value="MBO1512066.1"/>
    <property type="molecule type" value="Genomic_DNA"/>
</dbReference>